<evidence type="ECO:0000256" key="2">
    <source>
        <dbReference type="ARBA" id="ARBA00022679"/>
    </source>
</evidence>
<keyword evidence="1 8" id="KW-0444">Lipid biosynthesis</keyword>
<evidence type="ECO:0000256" key="8">
    <source>
        <dbReference type="HAMAP-Rule" id="MF_00101"/>
    </source>
</evidence>
<dbReference type="GO" id="GO:0005737">
    <property type="term" value="C:cytoplasm"/>
    <property type="evidence" value="ECO:0007669"/>
    <property type="project" value="UniProtKB-SubCell"/>
</dbReference>
<dbReference type="NCBIfam" id="TIGR00516">
    <property type="entry name" value="acpS"/>
    <property type="match status" value="1"/>
</dbReference>
<reference evidence="10" key="2">
    <citation type="submission" date="2021-01" db="EMBL/GenBank/DDBJ databases">
        <authorList>
            <person name="Hahn C.R."/>
            <person name="Youssef N.H."/>
            <person name="Elshahed M."/>
        </authorList>
    </citation>
    <scope>NUCLEOTIDE SEQUENCE</scope>
    <source>
        <strain evidence="10">Zod_Metabat.24</strain>
    </source>
</reference>
<keyword evidence="8" id="KW-0963">Cytoplasm</keyword>
<comment type="caution">
    <text evidence="10">The sequence shown here is derived from an EMBL/GenBank/DDBJ whole genome shotgun (WGS) entry which is preliminary data.</text>
</comment>
<dbReference type="GO" id="GO:0000287">
    <property type="term" value="F:magnesium ion binding"/>
    <property type="evidence" value="ECO:0007669"/>
    <property type="project" value="UniProtKB-UniRule"/>
</dbReference>
<accession>A0A9D8PRG4</accession>
<reference evidence="10" key="1">
    <citation type="journal article" date="2021" name="Environ. Microbiol.">
        <title>Genomic characterization of three novel Desulfobacterota classes expand the metabolic and phylogenetic diversity of the phylum.</title>
        <authorList>
            <person name="Murphy C.L."/>
            <person name="Biggerstaff J."/>
            <person name="Eichhorn A."/>
            <person name="Ewing E."/>
            <person name="Shahan R."/>
            <person name="Soriano D."/>
            <person name="Stewart S."/>
            <person name="VanMol K."/>
            <person name="Walker R."/>
            <person name="Walters P."/>
            <person name="Elshahed M.S."/>
            <person name="Youssef N.H."/>
        </authorList>
    </citation>
    <scope>NUCLEOTIDE SEQUENCE</scope>
    <source>
        <strain evidence="10">Zod_Metabat.24</strain>
    </source>
</reference>
<dbReference type="InterPro" id="IPR037143">
    <property type="entry name" value="4-PPantetheinyl_Trfase_dom_sf"/>
</dbReference>
<evidence type="ECO:0000313" key="11">
    <source>
        <dbReference type="Proteomes" id="UP000809273"/>
    </source>
</evidence>
<dbReference type="InterPro" id="IPR004568">
    <property type="entry name" value="Ppantetheine-prot_Trfase_dom"/>
</dbReference>
<evidence type="ECO:0000256" key="3">
    <source>
        <dbReference type="ARBA" id="ARBA00022723"/>
    </source>
</evidence>
<dbReference type="Proteomes" id="UP000809273">
    <property type="component" value="Unassembled WGS sequence"/>
</dbReference>
<proteinExistence type="inferred from homology"/>
<keyword evidence="6 8" id="KW-0443">Lipid metabolism</keyword>
<sequence length="133" mass="14283">MIIGIGTDALEIERMALALKRRGAGFERRVFTEGENAYCKRKRDPSASYAARFAAKEATLKALGRGLFQGVALKDIEVVRGPRGKPDIRLQGGGRALFEEMGGKSITVSLTHSRDIAFAVVIFEGGRDGSGGL</sequence>
<dbReference type="SUPFAM" id="SSF56214">
    <property type="entry name" value="4'-phosphopantetheinyl transferase"/>
    <property type="match status" value="1"/>
</dbReference>
<dbReference type="EMBL" id="JAFGIX010000086">
    <property type="protein sequence ID" value="MBN1574713.1"/>
    <property type="molecule type" value="Genomic_DNA"/>
</dbReference>
<keyword evidence="7 8" id="KW-0275">Fatty acid biosynthesis</keyword>
<comment type="cofactor">
    <cofactor evidence="8">
        <name>Mg(2+)</name>
        <dbReference type="ChEBI" id="CHEBI:18420"/>
    </cofactor>
</comment>
<comment type="function">
    <text evidence="8">Transfers the 4'-phosphopantetheine moiety from coenzyme A to a Ser of acyl-carrier-protein.</text>
</comment>
<feature type="binding site" evidence="8">
    <location>
        <position position="8"/>
    </location>
    <ligand>
        <name>Mg(2+)</name>
        <dbReference type="ChEBI" id="CHEBI:18420"/>
    </ligand>
</feature>
<dbReference type="GO" id="GO:0006633">
    <property type="term" value="P:fatty acid biosynthetic process"/>
    <property type="evidence" value="ECO:0007669"/>
    <property type="project" value="UniProtKB-UniRule"/>
</dbReference>
<evidence type="ECO:0000256" key="1">
    <source>
        <dbReference type="ARBA" id="ARBA00022516"/>
    </source>
</evidence>
<evidence type="ECO:0000256" key="4">
    <source>
        <dbReference type="ARBA" id="ARBA00022832"/>
    </source>
</evidence>
<evidence type="ECO:0000256" key="6">
    <source>
        <dbReference type="ARBA" id="ARBA00023098"/>
    </source>
</evidence>
<feature type="binding site" evidence="8">
    <location>
        <position position="57"/>
    </location>
    <ligand>
        <name>Mg(2+)</name>
        <dbReference type="ChEBI" id="CHEBI:18420"/>
    </ligand>
</feature>
<keyword evidence="5 8" id="KW-0460">Magnesium</keyword>
<dbReference type="InterPro" id="IPR008278">
    <property type="entry name" value="4-PPantetheinyl_Trfase_dom"/>
</dbReference>
<dbReference type="GO" id="GO:0008897">
    <property type="term" value="F:holo-[acyl-carrier-protein] synthase activity"/>
    <property type="evidence" value="ECO:0007669"/>
    <property type="project" value="UniProtKB-UniRule"/>
</dbReference>
<protein>
    <recommendedName>
        <fullName evidence="8">Holo-[acyl-carrier-protein] synthase</fullName>
        <shortName evidence="8">Holo-ACP synthase</shortName>
        <ecNumber evidence="8">2.7.8.7</ecNumber>
    </recommendedName>
    <alternativeName>
        <fullName evidence="8">4'-phosphopantetheinyl transferase AcpS</fullName>
    </alternativeName>
</protein>
<dbReference type="AlphaFoldDB" id="A0A9D8PRG4"/>
<keyword evidence="2 8" id="KW-0808">Transferase</keyword>
<dbReference type="InterPro" id="IPR002582">
    <property type="entry name" value="ACPS"/>
</dbReference>
<evidence type="ECO:0000313" key="10">
    <source>
        <dbReference type="EMBL" id="MBN1574713.1"/>
    </source>
</evidence>
<comment type="similarity">
    <text evidence="8">Belongs to the P-Pant transferase superfamily. AcpS family.</text>
</comment>
<keyword evidence="3 8" id="KW-0479">Metal-binding</keyword>
<dbReference type="EC" id="2.7.8.7" evidence="8"/>
<evidence type="ECO:0000256" key="7">
    <source>
        <dbReference type="ARBA" id="ARBA00023160"/>
    </source>
</evidence>
<comment type="subcellular location">
    <subcellularLocation>
        <location evidence="8">Cytoplasm</location>
    </subcellularLocation>
</comment>
<feature type="domain" description="4'-phosphopantetheinyl transferase" evidence="9">
    <location>
        <begin position="4"/>
        <end position="100"/>
    </location>
</feature>
<organism evidence="10 11">
    <name type="scientific">Candidatus Zymogenus saltonus</name>
    <dbReference type="NCBI Taxonomy" id="2844893"/>
    <lineage>
        <taxon>Bacteria</taxon>
        <taxon>Deltaproteobacteria</taxon>
        <taxon>Candidatus Zymogenia</taxon>
        <taxon>Candidatus Zymogeniales</taxon>
        <taxon>Candidatus Zymogenaceae</taxon>
        <taxon>Candidatus Zymogenus</taxon>
    </lineage>
</organism>
<dbReference type="Pfam" id="PF01648">
    <property type="entry name" value="ACPS"/>
    <property type="match status" value="1"/>
</dbReference>
<dbReference type="HAMAP" id="MF_00101">
    <property type="entry name" value="AcpS"/>
    <property type="match status" value="1"/>
</dbReference>
<dbReference type="NCBIfam" id="TIGR00556">
    <property type="entry name" value="pantethn_trn"/>
    <property type="match status" value="1"/>
</dbReference>
<comment type="catalytic activity">
    <reaction evidence="8">
        <text>apo-[ACP] + CoA = holo-[ACP] + adenosine 3',5'-bisphosphate + H(+)</text>
        <dbReference type="Rhea" id="RHEA:12068"/>
        <dbReference type="Rhea" id="RHEA-COMP:9685"/>
        <dbReference type="Rhea" id="RHEA-COMP:9690"/>
        <dbReference type="ChEBI" id="CHEBI:15378"/>
        <dbReference type="ChEBI" id="CHEBI:29999"/>
        <dbReference type="ChEBI" id="CHEBI:57287"/>
        <dbReference type="ChEBI" id="CHEBI:58343"/>
        <dbReference type="ChEBI" id="CHEBI:64479"/>
        <dbReference type="EC" id="2.7.8.7"/>
    </reaction>
</comment>
<dbReference type="Gene3D" id="3.90.470.20">
    <property type="entry name" value="4'-phosphopantetheinyl transferase domain"/>
    <property type="match status" value="1"/>
</dbReference>
<evidence type="ECO:0000256" key="5">
    <source>
        <dbReference type="ARBA" id="ARBA00022842"/>
    </source>
</evidence>
<gene>
    <name evidence="8 10" type="primary">acpS</name>
    <name evidence="10" type="ORF">JW984_16060</name>
</gene>
<name>A0A9D8PRG4_9DELT</name>
<evidence type="ECO:0000259" key="9">
    <source>
        <dbReference type="Pfam" id="PF01648"/>
    </source>
</evidence>
<keyword evidence="4 8" id="KW-0276">Fatty acid metabolism</keyword>